<dbReference type="FunCoup" id="A0A1Z5R8V8">
    <property type="interactions" value="614"/>
</dbReference>
<dbReference type="CDD" id="cd02619">
    <property type="entry name" value="Peptidase_C1"/>
    <property type="match status" value="1"/>
</dbReference>
<dbReference type="GO" id="GO:0004197">
    <property type="term" value="F:cysteine-type endopeptidase activity"/>
    <property type="evidence" value="ECO:0000318"/>
    <property type="project" value="GO_Central"/>
</dbReference>
<feature type="region of interest" description="Disordered" evidence="1">
    <location>
        <begin position="250"/>
        <end position="287"/>
    </location>
</feature>
<dbReference type="InterPro" id="IPR000668">
    <property type="entry name" value="Peptidase_C1A_C"/>
</dbReference>
<dbReference type="EMBL" id="CM000766">
    <property type="protein sequence ID" value="OQU80204.1"/>
    <property type="molecule type" value="Genomic_DNA"/>
</dbReference>
<dbReference type="OMA" id="HHNEDAS"/>
<dbReference type="AlphaFoldDB" id="A0A1Z5R8V8"/>
<evidence type="ECO:0000256" key="1">
    <source>
        <dbReference type="SAM" id="MobiDB-lite"/>
    </source>
</evidence>
<dbReference type="GO" id="GO:0005764">
    <property type="term" value="C:lysosome"/>
    <property type="evidence" value="ECO:0000318"/>
    <property type="project" value="GO_Central"/>
</dbReference>
<dbReference type="InParanoid" id="A0A1Z5R8V8"/>
<dbReference type="Proteomes" id="UP000000768">
    <property type="component" value="Chromosome 7"/>
</dbReference>
<proteinExistence type="predicted"/>
<accession>A0A1Z5R8V8</accession>
<reference evidence="3 4" key="1">
    <citation type="journal article" date="2009" name="Nature">
        <title>The Sorghum bicolor genome and the diversification of grasses.</title>
        <authorList>
            <person name="Paterson A.H."/>
            <person name="Bowers J.E."/>
            <person name="Bruggmann R."/>
            <person name="Dubchak I."/>
            <person name="Grimwood J."/>
            <person name="Gundlach H."/>
            <person name="Haberer G."/>
            <person name="Hellsten U."/>
            <person name="Mitros T."/>
            <person name="Poliakov A."/>
            <person name="Schmutz J."/>
            <person name="Spannagl M."/>
            <person name="Tang H."/>
            <person name="Wang X."/>
            <person name="Wicker T."/>
            <person name="Bharti A.K."/>
            <person name="Chapman J."/>
            <person name="Feltus F.A."/>
            <person name="Gowik U."/>
            <person name="Grigoriev I.V."/>
            <person name="Lyons E."/>
            <person name="Maher C.A."/>
            <person name="Martis M."/>
            <person name="Narechania A."/>
            <person name="Otillar R.P."/>
            <person name="Penning B.W."/>
            <person name="Salamov A.A."/>
            <person name="Wang Y."/>
            <person name="Zhang L."/>
            <person name="Carpita N.C."/>
            <person name="Freeling M."/>
            <person name="Gingle A.R."/>
            <person name="Hash C.T."/>
            <person name="Keller B."/>
            <person name="Klein P."/>
            <person name="Kresovich S."/>
            <person name="McCann M.C."/>
            <person name="Ming R."/>
            <person name="Peterson D.G."/>
            <person name="Mehboob-ur-Rahman"/>
            <person name="Ware D."/>
            <person name="Westhoff P."/>
            <person name="Mayer K.F."/>
            <person name="Messing J."/>
            <person name="Rokhsar D.S."/>
        </authorList>
    </citation>
    <scope>NUCLEOTIDE SEQUENCE [LARGE SCALE GENOMIC DNA]</scope>
    <source>
        <strain evidence="4">cv. BTx623</strain>
    </source>
</reference>
<feature type="compositionally biased region" description="Basic and acidic residues" evidence="1">
    <location>
        <begin position="256"/>
        <end position="287"/>
    </location>
</feature>
<protein>
    <recommendedName>
        <fullName evidence="2">Peptidase C1A papain C-terminal domain-containing protein</fullName>
    </recommendedName>
</protein>
<dbReference type="GO" id="GO:0005615">
    <property type="term" value="C:extracellular space"/>
    <property type="evidence" value="ECO:0000318"/>
    <property type="project" value="GO_Central"/>
</dbReference>
<evidence type="ECO:0000313" key="3">
    <source>
        <dbReference type="EMBL" id="OQU80204.1"/>
    </source>
</evidence>
<dbReference type="Gene3D" id="3.90.70.10">
    <property type="entry name" value="Cysteine proteinases"/>
    <property type="match status" value="1"/>
</dbReference>
<dbReference type="SUPFAM" id="SSF54001">
    <property type="entry name" value="Cysteine proteinases"/>
    <property type="match status" value="1"/>
</dbReference>
<feature type="domain" description="Peptidase C1A papain C-terminal" evidence="2">
    <location>
        <begin position="142"/>
        <end position="225"/>
    </location>
</feature>
<reference evidence="4" key="2">
    <citation type="journal article" date="2018" name="Plant J.">
        <title>The Sorghum bicolor reference genome: improved assembly, gene annotations, a transcriptome atlas, and signatures of genome organization.</title>
        <authorList>
            <person name="McCormick R.F."/>
            <person name="Truong S.K."/>
            <person name="Sreedasyam A."/>
            <person name="Jenkins J."/>
            <person name="Shu S."/>
            <person name="Sims D."/>
            <person name="Kennedy M."/>
            <person name="Amirebrahimi M."/>
            <person name="Weers B.D."/>
            <person name="McKinley B."/>
            <person name="Mattison A."/>
            <person name="Morishige D.T."/>
            <person name="Grimwood J."/>
            <person name="Schmutz J."/>
            <person name="Mullet J.E."/>
        </authorList>
    </citation>
    <scope>NUCLEOTIDE SEQUENCE [LARGE SCALE GENOMIC DNA]</scope>
    <source>
        <strain evidence="4">cv. BTx623</strain>
    </source>
</reference>
<dbReference type="Pfam" id="PF00112">
    <property type="entry name" value="Peptidase_C1"/>
    <property type="match status" value="1"/>
</dbReference>
<gene>
    <name evidence="3" type="ORF">SORBI_3007G093300</name>
</gene>
<evidence type="ECO:0000313" key="4">
    <source>
        <dbReference type="Proteomes" id="UP000000768"/>
    </source>
</evidence>
<dbReference type="Gramene" id="OQU80204">
    <property type="protein sequence ID" value="OQU80204"/>
    <property type="gene ID" value="SORBI_3007G093300"/>
</dbReference>
<name>A0A1Z5R8V8_SORBI</name>
<organism evidence="3 4">
    <name type="scientific">Sorghum bicolor</name>
    <name type="common">Sorghum</name>
    <name type="synonym">Sorghum vulgare</name>
    <dbReference type="NCBI Taxonomy" id="4558"/>
    <lineage>
        <taxon>Eukaryota</taxon>
        <taxon>Viridiplantae</taxon>
        <taxon>Streptophyta</taxon>
        <taxon>Embryophyta</taxon>
        <taxon>Tracheophyta</taxon>
        <taxon>Spermatophyta</taxon>
        <taxon>Magnoliopsida</taxon>
        <taxon>Liliopsida</taxon>
        <taxon>Poales</taxon>
        <taxon>Poaceae</taxon>
        <taxon>PACMAD clade</taxon>
        <taxon>Panicoideae</taxon>
        <taxon>Andropogonodae</taxon>
        <taxon>Andropogoneae</taxon>
        <taxon>Sorghinae</taxon>
        <taxon>Sorghum</taxon>
    </lineage>
</organism>
<evidence type="ECO:0000259" key="2">
    <source>
        <dbReference type="Pfam" id="PF00112"/>
    </source>
</evidence>
<dbReference type="GO" id="GO:0051603">
    <property type="term" value="P:proteolysis involved in protein catabolic process"/>
    <property type="evidence" value="ECO:0000318"/>
    <property type="project" value="GO_Central"/>
</dbReference>
<sequence>MSFLAKLQEDCQLMPNGNFEFSWIEREYNGINLMPKVRHQVDESCVFQAICAGTEMAIKRNAALRSPPAISDIEFNTSSFVKDYENHTDRKIGDESSQDLPVDVREETAITLFRNNGVLATSNDWEGEQRVKSQCLKQRLLQFDRIADHIKNARPVVGSFPVDRDFLRLGPDEIYEYRGNSREVDYSHMVLFVGYGFEGGLDGKKYLIFMNSYGEEFGDRGFGRVYFADIFRDRLYVMYATAPRIIQDPNVSTSAHKREPTQDHDDRPAQRLRLSGDDSSNLRDLDV</sequence>
<dbReference type="InterPro" id="IPR038765">
    <property type="entry name" value="Papain-like_cys_pep_sf"/>
</dbReference>
<dbReference type="eggNOG" id="ENOG502RRSY">
    <property type="taxonomic scope" value="Eukaryota"/>
</dbReference>
<keyword evidence="4" id="KW-1185">Reference proteome</keyword>